<organism evidence="1 2">
    <name type="scientific">Tetrahymena thermophila (strain SB210)</name>
    <dbReference type="NCBI Taxonomy" id="312017"/>
    <lineage>
        <taxon>Eukaryota</taxon>
        <taxon>Sar</taxon>
        <taxon>Alveolata</taxon>
        <taxon>Ciliophora</taxon>
        <taxon>Intramacronucleata</taxon>
        <taxon>Oligohymenophorea</taxon>
        <taxon>Hymenostomatida</taxon>
        <taxon>Tetrahymenina</taxon>
        <taxon>Tetrahymenidae</taxon>
        <taxon>Tetrahymena</taxon>
    </lineage>
</organism>
<evidence type="ECO:0000313" key="1">
    <source>
        <dbReference type="EMBL" id="EAS00097.1"/>
    </source>
</evidence>
<keyword evidence="2" id="KW-1185">Reference proteome</keyword>
<gene>
    <name evidence="1" type="ORF">TTHERM_00894470</name>
</gene>
<dbReference type="GeneID" id="7837401"/>
<sequence>MLKTQNQLKIHILTLVPQMIQHFSLNILTLSHLDSSLTNHLKIMLNQISLVRDQVSIVQCLKIYQEWLPKIPRITSKLTCLVRETSFTYFQDITLKFQKCVTDLAYIDFTLPPNDKKINRQIQKLIQFNYYSNEERSKSCTQMKYFIYSSLKLANYFESLSTFISKSKQKVHPQKFCSIRSDFIDDLISPYYEEKLYVSRFTQQYARRGAQFPKKPSEITQLKSALSLHYLMKKQNIINTLIHNRNPYYGRFNHIQDYEGNQLD</sequence>
<dbReference type="InParanoid" id="Q23U47"/>
<dbReference type="KEGG" id="tet:TTHERM_00894470"/>
<protein>
    <submittedName>
        <fullName evidence="1">Uncharacterized protein</fullName>
    </submittedName>
</protein>
<dbReference type="Proteomes" id="UP000009168">
    <property type="component" value="Unassembled WGS sequence"/>
</dbReference>
<name>Q23U47_TETTS</name>
<dbReference type="HOGENOM" id="CLU_1055502_0_0_1"/>
<accession>Q23U47</accession>
<dbReference type="RefSeq" id="XP_001020342.1">
    <property type="nucleotide sequence ID" value="XM_001020342.1"/>
</dbReference>
<evidence type="ECO:0000313" key="2">
    <source>
        <dbReference type="Proteomes" id="UP000009168"/>
    </source>
</evidence>
<reference evidence="2" key="1">
    <citation type="journal article" date="2006" name="PLoS Biol.">
        <title>Macronuclear genome sequence of the ciliate Tetrahymena thermophila, a model eukaryote.</title>
        <authorList>
            <person name="Eisen J.A."/>
            <person name="Coyne R.S."/>
            <person name="Wu M."/>
            <person name="Wu D."/>
            <person name="Thiagarajan M."/>
            <person name="Wortman J.R."/>
            <person name="Badger J.H."/>
            <person name="Ren Q."/>
            <person name="Amedeo P."/>
            <person name="Jones K.M."/>
            <person name="Tallon L.J."/>
            <person name="Delcher A.L."/>
            <person name="Salzberg S.L."/>
            <person name="Silva J.C."/>
            <person name="Haas B.J."/>
            <person name="Majoros W.H."/>
            <person name="Farzad M."/>
            <person name="Carlton J.M."/>
            <person name="Smith R.K. Jr."/>
            <person name="Garg J."/>
            <person name="Pearlman R.E."/>
            <person name="Karrer K.M."/>
            <person name="Sun L."/>
            <person name="Manning G."/>
            <person name="Elde N.C."/>
            <person name="Turkewitz A.P."/>
            <person name="Asai D.J."/>
            <person name="Wilkes D.E."/>
            <person name="Wang Y."/>
            <person name="Cai H."/>
            <person name="Collins K."/>
            <person name="Stewart B.A."/>
            <person name="Lee S.R."/>
            <person name="Wilamowska K."/>
            <person name="Weinberg Z."/>
            <person name="Ruzzo W.L."/>
            <person name="Wloga D."/>
            <person name="Gaertig J."/>
            <person name="Frankel J."/>
            <person name="Tsao C.-C."/>
            <person name="Gorovsky M.A."/>
            <person name="Keeling P.J."/>
            <person name="Waller R.F."/>
            <person name="Patron N.J."/>
            <person name="Cherry J.M."/>
            <person name="Stover N.A."/>
            <person name="Krieger C.J."/>
            <person name="del Toro C."/>
            <person name="Ryder H.F."/>
            <person name="Williamson S.C."/>
            <person name="Barbeau R.A."/>
            <person name="Hamilton E.P."/>
            <person name="Orias E."/>
        </authorList>
    </citation>
    <scope>NUCLEOTIDE SEQUENCE [LARGE SCALE GENOMIC DNA]</scope>
    <source>
        <strain evidence="2">SB210</strain>
    </source>
</reference>
<dbReference type="EMBL" id="GG662629">
    <property type="protein sequence ID" value="EAS00097.1"/>
    <property type="molecule type" value="Genomic_DNA"/>
</dbReference>
<proteinExistence type="predicted"/>
<dbReference type="AlphaFoldDB" id="Q23U47"/>